<comment type="subcellular location">
    <subcellularLocation>
        <location evidence="1 7">Cell membrane</location>
        <topology evidence="1 7">Multi-pass membrane protein</topology>
    </subcellularLocation>
</comment>
<keyword evidence="4 7" id="KW-0812">Transmembrane</keyword>
<comment type="similarity">
    <text evidence="7">Belongs to the binding-protein-dependent transport system permease family.</text>
</comment>
<keyword evidence="2 7" id="KW-0813">Transport</keyword>
<accession>A0ABW2R6F1</accession>
<reference evidence="10" key="1">
    <citation type="journal article" date="2019" name="Int. J. Syst. Evol. Microbiol.">
        <title>The Global Catalogue of Microorganisms (GCM) 10K type strain sequencing project: providing services to taxonomists for standard genome sequencing and annotation.</title>
        <authorList>
            <consortium name="The Broad Institute Genomics Platform"/>
            <consortium name="The Broad Institute Genome Sequencing Center for Infectious Disease"/>
            <person name="Wu L."/>
            <person name="Ma J."/>
        </authorList>
    </citation>
    <scope>NUCLEOTIDE SEQUENCE [LARGE SCALE GENOMIC DNA]</scope>
    <source>
        <strain evidence="10">CCUG 54518</strain>
    </source>
</reference>
<dbReference type="InterPro" id="IPR000515">
    <property type="entry name" value="MetI-like"/>
</dbReference>
<dbReference type="SUPFAM" id="SSF161098">
    <property type="entry name" value="MetI-like"/>
    <property type="match status" value="1"/>
</dbReference>
<dbReference type="EMBL" id="JBHTBX010000002">
    <property type="protein sequence ID" value="MFC7433731.1"/>
    <property type="molecule type" value="Genomic_DNA"/>
</dbReference>
<sequence length="275" mass="29054">MNKPRAANPPYKLPPPLFDARCKACWFTAGLLVLVVLSFWSLDLQWAQFFSAEAVDSMGSFIGEFFPPDISPSFLHKVGVAAWETLAMSALGTLLAAAAALALALPAARLHPQDPAWGRASTRMLLNALRSIPELVWAALLLISAGLGPLAGTLALALHTAGVLGRLFAEAIENAPAGPAEALRAQGVANGLVFLYATLPQVLPQLLSYTLYRWENNIRAAAVLGVVGAGGLGQLLSFHMGLFHMPKTATILGAMLLLVAIVDAASLGARRLMTR</sequence>
<evidence type="ECO:0000256" key="3">
    <source>
        <dbReference type="ARBA" id="ARBA00022475"/>
    </source>
</evidence>
<dbReference type="InterPro" id="IPR035906">
    <property type="entry name" value="MetI-like_sf"/>
</dbReference>
<keyword evidence="6 7" id="KW-0472">Membrane</keyword>
<evidence type="ECO:0000256" key="5">
    <source>
        <dbReference type="ARBA" id="ARBA00022989"/>
    </source>
</evidence>
<keyword evidence="5 7" id="KW-1133">Transmembrane helix</keyword>
<dbReference type="InterPro" id="IPR005769">
    <property type="entry name" value="PhnE/PtxC"/>
</dbReference>
<comment type="caution">
    <text evidence="9">The sequence shown here is derived from an EMBL/GenBank/DDBJ whole genome shotgun (WGS) entry which is preliminary data.</text>
</comment>
<feature type="transmembrane region" description="Helical" evidence="7">
    <location>
        <begin position="24"/>
        <end position="42"/>
    </location>
</feature>
<evidence type="ECO:0000256" key="4">
    <source>
        <dbReference type="ARBA" id="ARBA00022692"/>
    </source>
</evidence>
<dbReference type="RefSeq" id="WP_382254122.1">
    <property type="nucleotide sequence ID" value="NZ_JBHTBX010000002.1"/>
</dbReference>
<evidence type="ECO:0000256" key="2">
    <source>
        <dbReference type="ARBA" id="ARBA00022448"/>
    </source>
</evidence>
<evidence type="ECO:0000256" key="1">
    <source>
        <dbReference type="ARBA" id="ARBA00004651"/>
    </source>
</evidence>
<feature type="domain" description="ABC transmembrane type-1" evidence="8">
    <location>
        <begin position="82"/>
        <end position="269"/>
    </location>
</feature>
<evidence type="ECO:0000256" key="6">
    <source>
        <dbReference type="ARBA" id="ARBA00023136"/>
    </source>
</evidence>
<evidence type="ECO:0000259" key="8">
    <source>
        <dbReference type="PROSITE" id="PS50928"/>
    </source>
</evidence>
<feature type="transmembrane region" description="Helical" evidence="7">
    <location>
        <begin position="221"/>
        <end position="243"/>
    </location>
</feature>
<organism evidence="9 10">
    <name type="scientific">Hydrogenophaga bisanensis</name>
    <dbReference type="NCBI Taxonomy" id="439611"/>
    <lineage>
        <taxon>Bacteria</taxon>
        <taxon>Pseudomonadati</taxon>
        <taxon>Pseudomonadota</taxon>
        <taxon>Betaproteobacteria</taxon>
        <taxon>Burkholderiales</taxon>
        <taxon>Comamonadaceae</taxon>
        <taxon>Hydrogenophaga</taxon>
    </lineage>
</organism>
<evidence type="ECO:0000313" key="10">
    <source>
        <dbReference type="Proteomes" id="UP001596495"/>
    </source>
</evidence>
<protein>
    <submittedName>
        <fullName evidence="9">Phosphonate ABC transporter, permease protein PhnE</fullName>
    </submittedName>
</protein>
<feature type="transmembrane region" description="Helical" evidence="7">
    <location>
        <begin position="135"/>
        <end position="158"/>
    </location>
</feature>
<dbReference type="Pfam" id="PF00528">
    <property type="entry name" value="BPD_transp_1"/>
    <property type="match status" value="1"/>
</dbReference>
<dbReference type="PANTHER" id="PTHR30043:SF1">
    <property type="entry name" value="ABC TRANSPORT SYSTEM PERMEASE PROTEIN P69"/>
    <property type="match status" value="1"/>
</dbReference>
<evidence type="ECO:0000313" key="9">
    <source>
        <dbReference type="EMBL" id="MFC7433731.1"/>
    </source>
</evidence>
<dbReference type="Proteomes" id="UP001596495">
    <property type="component" value="Unassembled WGS sequence"/>
</dbReference>
<feature type="transmembrane region" description="Helical" evidence="7">
    <location>
        <begin position="86"/>
        <end position="105"/>
    </location>
</feature>
<evidence type="ECO:0000256" key="7">
    <source>
        <dbReference type="RuleBase" id="RU363032"/>
    </source>
</evidence>
<dbReference type="PANTHER" id="PTHR30043">
    <property type="entry name" value="PHOSPHONATES TRANSPORT SYSTEM PERMEASE PROTEIN"/>
    <property type="match status" value="1"/>
</dbReference>
<gene>
    <name evidence="9" type="primary">phnE</name>
    <name evidence="9" type="ORF">ACFQNJ_04320</name>
</gene>
<dbReference type="PROSITE" id="PS50928">
    <property type="entry name" value="ABC_TM1"/>
    <property type="match status" value="1"/>
</dbReference>
<keyword evidence="3" id="KW-1003">Cell membrane</keyword>
<name>A0ABW2R6F1_9BURK</name>
<proteinExistence type="inferred from homology"/>
<feature type="transmembrane region" description="Helical" evidence="7">
    <location>
        <begin position="249"/>
        <end position="269"/>
    </location>
</feature>
<dbReference type="Gene3D" id="1.10.3720.10">
    <property type="entry name" value="MetI-like"/>
    <property type="match status" value="1"/>
</dbReference>
<dbReference type="NCBIfam" id="TIGR01097">
    <property type="entry name" value="PhnE"/>
    <property type="match status" value="1"/>
</dbReference>
<keyword evidence="10" id="KW-1185">Reference proteome</keyword>